<feature type="domain" description="VTT" evidence="3">
    <location>
        <begin position="34"/>
        <end position="159"/>
    </location>
</feature>
<dbReference type="GO" id="GO:0005886">
    <property type="term" value="C:plasma membrane"/>
    <property type="evidence" value="ECO:0007669"/>
    <property type="project" value="TreeGrafter"/>
</dbReference>
<keyword evidence="2" id="KW-0472">Membrane</keyword>
<dbReference type="Proteomes" id="UP000564644">
    <property type="component" value="Unassembled WGS sequence"/>
</dbReference>
<dbReference type="InterPro" id="IPR051311">
    <property type="entry name" value="DedA_domain"/>
</dbReference>
<dbReference type="PANTHER" id="PTHR42709">
    <property type="entry name" value="ALKALINE PHOSPHATASE LIKE PROTEIN"/>
    <property type="match status" value="1"/>
</dbReference>
<keyword evidence="5" id="KW-1185">Reference proteome</keyword>
<feature type="transmembrane region" description="Helical" evidence="2">
    <location>
        <begin position="139"/>
        <end position="162"/>
    </location>
</feature>
<evidence type="ECO:0000313" key="5">
    <source>
        <dbReference type="Proteomes" id="UP000564644"/>
    </source>
</evidence>
<keyword evidence="2" id="KW-1133">Transmembrane helix</keyword>
<protein>
    <submittedName>
        <fullName evidence="4">DedA family protein</fullName>
    </submittedName>
</protein>
<keyword evidence="2" id="KW-0812">Transmembrane</keyword>
<dbReference type="RefSeq" id="WP_185133557.1">
    <property type="nucleotide sequence ID" value="NZ_JACJVO010000060.1"/>
</dbReference>
<dbReference type="InterPro" id="IPR032816">
    <property type="entry name" value="VTT_dom"/>
</dbReference>
<evidence type="ECO:0000256" key="2">
    <source>
        <dbReference type="SAM" id="Phobius"/>
    </source>
</evidence>
<evidence type="ECO:0000256" key="1">
    <source>
        <dbReference type="ARBA" id="ARBA00010792"/>
    </source>
</evidence>
<comment type="similarity">
    <text evidence="1">Belongs to the DedA family.</text>
</comment>
<evidence type="ECO:0000259" key="3">
    <source>
        <dbReference type="Pfam" id="PF09335"/>
    </source>
</evidence>
<feature type="transmembrane region" description="Helical" evidence="2">
    <location>
        <begin position="14"/>
        <end position="32"/>
    </location>
</feature>
<dbReference type="Pfam" id="PF09335">
    <property type="entry name" value="VTT_dom"/>
    <property type="match status" value="1"/>
</dbReference>
<reference evidence="4 5" key="1">
    <citation type="submission" date="2020-08" db="EMBL/GenBank/DDBJ databases">
        <title>Cohnella phylogeny.</title>
        <authorList>
            <person name="Dunlap C."/>
        </authorList>
    </citation>
    <scope>NUCLEOTIDE SEQUENCE [LARGE SCALE GENOMIC DNA]</scope>
    <source>
        <strain evidence="4 5">CBP 2801</strain>
    </source>
</reference>
<dbReference type="EMBL" id="JACJVO010000060">
    <property type="protein sequence ID" value="MBB6735909.1"/>
    <property type="molecule type" value="Genomic_DNA"/>
</dbReference>
<proteinExistence type="inferred from homology"/>
<dbReference type="AlphaFoldDB" id="A0A7X0VYZ8"/>
<comment type="caution">
    <text evidence="4">The sequence shown here is derived from an EMBL/GenBank/DDBJ whole genome shotgun (WGS) entry which is preliminary data.</text>
</comment>
<sequence length="213" mass="23803">MNAMAFVERLFEHYGYLLLLLGLPLDFIALPLPPGNSTLAYAGYLAQAGKLSAWPTLGAALAGAFIGVTVTYALGCRFGEPLLLRYGKYVFLKPSTLERVRRAYGKHGNKALLILFFVPGLRQFVGYFIGVIRVPVRTVILYAFPGTALWVLFFFGIGYRFGGHWEDLLKTAERYLGILSVCAGALLIGFIVWKKRRTSSKREREAERMARRG</sequence>
<evidence type="ECO:0000313" key="4">
    <source>
        <dbReference type="EMBL" id="MBB6735909.1"/>
    </source>
</evidence>
<dbReference type="PANTHER" id="PTHR42709:SF9">
    <property type="entry name" value="ALKALINE PHOSPHATASE LIKE PROTEIN"/>
    <property type="match status" value="1"/>
</dbReference>
<name>A0A7X0VYZ8_9BACL</name>
<feature type="transmembrane region" description="Helical" evidence="2">
    <location>
        <begin position="174"/>
        <end position="193"/>
    </location>
</feature>
<accession>A0A7X0VYZ8</accession>
<feature type="transmembrane region" description="Helical" evidence="2">
    <location>
        <begin position="111"/>
        <end position="132"/>
    </location>
</feature>
<gene>
    <name evidence="4" type="ORF">H7C18_33870</name>
</gene>
<feature type="transmembrane region" description="Helical" evidence="2">
    <location>
        <begin position="53"/>
        <end position="74"/>
    </location>
</feature>
<organism evidence="4 5">
    <name type="scientific">Cohnella zeiphila</name>
    <dbReference type="NCBI Taxonomy" id="2761120"/>
    <lineage>
        <taxon>Bacteria</taxon>
        <taxon>Bacillati</taxon>
        <taxon>Bacillota</taxon>
        <taxon>Bacilli</taxon>
        <taxon>Bacillales</taxon>
        <taxon>Paenibacillaceae</taxon>
        <taxon>Cohnella</taxon>
    </lineage>
</organism>